<gene>
    <name evidence="1" type="ORF">OEZ85_002237</name>
</gene>
<reference evidence="1 2" key="1">
    <citation type="submission" date="2023-05" db="EMBL/GenBank/DDBJ databases">
        <title>A 100% complete, gapless, phased diploid assembly of the Scenedesmus obliquus UTEX 3031 genome.</title>
        <authorList>
            <person name="Biondi T.C."/>
            <person name="Hanschen E.R."/>
            <person name="Kwon T."/>
            <person name="Eng W."/>
            <person name="Kruse C.P.S."/>
            <person name="Koehler S.I."/>
            <person name="Kunde Y."/>
            <person name="Gleasner C.D."/>
            <person name="You Mak K.T."/>
            <person name="Polle J."/>
            <person name="Hovde B.T."/>
            <person name="Starkenburg S.R."/>
        </authorList>
    </citation>
    <scope>NUCLEOTIDE SEQUENCE [LARGE SCALE GENOMIC DNA]</scope>
    <source>
        <strain evidence="1 2">DOE0152z</strain>
    </source>
</reference>
<protein>
    <submittedName>
        <fullName evidence="1">Uncharacterized protein</fullName>
    </submittedName>
</protein>
<evidence type="ECO:0000313" key="1">
    <source>
        <dbReference type="EMBL" id="WIA15610.1"/>
    </source>
</evidence>
<accession>A0ABY8U2M4</accession>
<sequence length="94" mass="10387">MSISDTGPKEGFNKGLREAYNATNMKYKGLNQQVANRVRLTEALQQASARPASNPDKPAIGVRQITAADWQPTVSPSGEMFNFANLPDINTWEY</sequence>
<proteinExistence type="predicted"/>
<keyword evidence="2" id="KW-1185">Reference proteome</keyword>
<dbReference type="EMBL" id="CP126213">
    <property type="protein sequence ID" value="WIA15610.1"/>
    <property type="molecule type" value="Genomic_DNA"/>
</dbReference>
<dbReference type="Proteomes" id="UP001244341">
    <property type="component" value="Chromosome 6b"/>
</dbReference>
<name>A0ABY8U2M4_TETOB</name>
<organism evidence="1 2">
    <name type="scientific">Tetradesmus obliquus</name>
    <name type="common">Green alga</name>
    <name type="synonym">Acutodesmus obliquus</name>
    <dbReference type="NCBI Taxonomy" id="3088"/>
    <lineage>
        <taxon>Eukaryota</taxon>
        <taxon>Viridiplantae</taxon>
        <taxon>Chlorophyta</taxon>
        <taxon>core chlorophytes</taxon>
        <taxon>Chlorophyceae</taxon>
        <taxon>CS clade</taxon>
        <taxon>Sphaeropleales</taxon>
        <taxon>Scenedesmaceae</taxon>
        <taxon>Tetradesmus</taxon>
    </lineage>
</organism>
<evidence type="ECO:0000313" key="2">
    <source>
        <dbReference type="Proteomes" id="UP001244341"/>
    </source>
</evidence>